<dbReference type="OrthoDB" id="190846at2759"/>
<dbReference type="Gene3D" id="3.40.50.1820">
    <property type="entry name" value="alpha/beta hydrolase"/>
    <property type="match status" value="1"/>
</dbReference>
<feature type="region of interest" description="Disordered" evidence="1">
    <location>
        <begin position="819"/>
        <end position="851"/>
    </location>
</feature>
<dbReference type="EMBL" id="CAICTM010001060">
    <property type="protein sequence ID" value="CAB9519979.1"/>
    <property type="molecule type" value="Genomic_DNA"/>
</dbReference>
<dbReference type="GO" id="GO:0006629">
    <property type="term" value="P:lipid metabolic process"/>
    <property type="evidence" value="ECO:0007669"/>
    <property type="project" value="InterPro"/>
</dbReference>
<evidence type="ECO:0000313" key="4">
    <source>
        <dbReference type="Proteomes" id="UP001153069"/>
    </source>
</evidence>
<evidence type="ECO:0000256" key="2">
    <source>
        <dbReference type="SAM" id="SignalP"/>
    </source>
</evidence>
<dbReference type="Proteomes" id="UP001153069">
    <property type="component" value="Unassembled WGS sequence"/>
</dbReference>
<keyword evidence="4" id="KW-1185">Reference proteome</keyword>
<feature type="region of interest" description="Disordered" evidence="1">
    <location>
        <begin position="99"/>
        <end position="194"/>
    </location>
</feature>
<feature type="compositionally biased region" description="Basic and acidic residues" evidence="1">
    <location>
        <begin position="175"/>
        <end position="189"/>
    </location>
</feature>
<feature type="signal peptide" evidence="2">
    <location>
        <begin position="1"/>
        <end position="27"/>
    </location>
</feature>
<keyword evidence="2" id="KW-0732">Signal</keyword>
<evidence type="ECO:0000256" key="1">
    <source>
        <dbReference type="SAM" id="MobiDB-lite"/>
    </source>
</evidence>
<sequence length="909" mass="101753">MHQILNLRHCLLCLFLVSSLAISLATAAAVADSQGEAIEGETSSTSAGAPKTTTEEIQDEIQDGASLQNATDNETVPQKLLDEIEDSFFDALSRDPSCDNEDCWAPPQSTLETSGEAKDSDTCDSQNMLDEASKKDVEQGQETCSPPGDKHWGSDPTILRMRDKLREAGSVGSSKKKDGTRQKSSEKTIPKNRRPPVFLIPGLASTRLIAWKFKSCPQHPLLSDIKVLDVAWLNINFVFQMGTFDSSCLKDCLSLGLNQTDTDDLETGCKLRPEEGLDAISSLSPSGFGSDLLVGGTNTVYAWLIQWLADNLGYDVTNVIGLPYDWRLSPDRMEGRDGFLTLTRRRIEAAVKSNGEPGIVVAHSMGNVVFRYFLEWLRQEMRHESYQQYLKRAERRAKKLNMQQPTQQGQAEGDPATVLPGWMSGVVTGFDEWWSAYFSARESIGGNEESTDADGRHPQLWELAKIEGDGNWIDWVEEHIWTYVGLSAPLLGAINPLRAVLSGENMGLPISDEVAREMELTFGSTHSVNPVSSKSGFCDQWDVNEWGEEPSKTEKSPAHSKLACLDDIFNEIEFGNHGDDPWENYPALKSLMKERIDWDTDSPMVEITIEECKTKGRQPCETKNSTSLTARDSETGEIFNTFNRIWKERDEPMIVKREQLEESFWNTRVPNILNHTWERPLIKHVIMAYGVDIPTEVGYKYRKKESPTQDQEEYDGVPHLEQVIVEQAHGELFTEALDATRGGLADLLKKRKKRERFGESSLHHSGDGSVPYLSLSWAHVWLFHAARAARHSGSEDVASGNPLEDIVVSHRPKGAMEWVDGAPPKQSNHEEKKTVESDTGTNHPHGTKYKPEMHRFHNVGKSRTTGIEYTTTVIEALGVEHKETTRNYDILAAVFTDVLRNMHDDFGLV</sequence>
<feature type="chain" id="PRO_5040292415" evidence="2">
    <location>
        <begin position="28"/>
        <end position="909"/>
    </location>
</feature>
<reference evidence="3" key="1">
    <citation type="submission" date="2020-06" db="EMBL/GenBank/DDBJ databases">
        <authorList>
            <consortium name="Plant Systems Biology data submission"/>
        </authorList>
    </citation>
    <scope>NUCLEOTIDE SEQUENCE</scope>
    <source>
        <strain evidence="3">D6</strain>
    </source>
</reference>
<dbReference type="PANTHER" id="PTHR11440">
    <property type="entry name" value="LECITHIN-CHOLESTEROL ACYLTRANSFERASE-RELATED"/>
    <property type="match status" value="1"/>
</dbReference>
<dbReference type="GO" id="GO:0008374">
    <property type="term" value="F:O-acyltransferase activity"/>
    <property type="evidence" value="ECO:0007669"/>
    <property type="project" value="InterPro"/>
</dbReference>
<evidence type="ECO:0000313" key="3">
    <source>
        <dbReference type="EMBL" id="CAB9519979.1"/>
    </source>
</evidence>
<dbReference type="Pfam" id="PF02450">
    <property type="entry name" value="LCAT"/>
    <property type="match status" value="2"/>
</dbReference>
<dbReference type="InterPro" id="IPR029058">
    <property type="entry name" value="AB_hydrolase_fold"/>
</dbReference>
<organism evidence="3 4">
    <name type="scientific">Seminavis robusta</name>
    <dbReference type="NCBI Taxonomy" id="568900"/>
    <lineage>
        <taxon>Eukaryota</taxon>
        <taxon>Sar</taxon>
        <taxon>Stramenopiles</taxon>
        <taxon>Ochrophyta</taxon>
        <taxon>Bacillariophyta</taxon>
        <taxon>Bacillariophyceae</taxon>
        <taxon>Bacillariophycidae</taxon>
        <taxon>Naviculales</taxon>
        <taxon>Naviculaceae</taxon>
        <taxon>Seminavis</taxon>
    </lineage>
</organism>
<dbReference type="InterPro" id="IPR003386">
    <property type="entry name" value="LACT/PDAT_acylTrfase"/>
</dbReference>
<dbReference type="AlphaFoldDB" id="A0A9N8EJL6"/>
<dbReference type="SUPFAM" id="SSF53474">
    <property type="entry name" value="alpha/beta-Hydrolases"/>
    <property type="match status" value="1"/>
</dbReference>
<gene>
    <name evidence="3" type="ORF">SEMRO_1062_G237010.1</name>
</gene>
<name>A0A9N8EJL6_9STRA</name>
<protein>
    <submittedName>
        <fullName evidence="3">Phospholipid--sterol O-acyltransferase</fullName>
    </submittedName>
</protein>
<feature type="compositionally biased region" description="Basic and acidic residues" evidence="1">
    <location>
        <begin position="827"/>
        <end position="836"/>
    </location>
</feature>
<comment type="caution">
    <text evidence="3">The sequence shown here is derived from an EMBL/GenBank/DDBJ whole genome shotgun (WGS) entry which is preliminary data.</text>
</comment>
<proteinExistence type="predicted"/>
<accession>A0A9N8EJL6</accession>